<dbReference type="GO" id="GO:0017168">
    <property type="term" value="F:5-oxoprolinase (ATP-hydrolyzing) activity"/>
    <property type="evidence" value="ECO:0007669"/>
    <property type="project" value="TreeGrafter"/>
</dbReference>
<dbReference type="PANTHER" id="PTHR11365">
    <property type="entry name" value="5-OXOPROLINASE RELATED"/>
    <property type="match status" value="1"/>
</dbReference>
<keyword evidence="5" id="KW-1185">Reference proteome</keyword>
<sequence length="687" mass="73625">MIRLATDVGGTFTDLVGYDERNGRLFTAKSLTTTQDQSQGVLNAIAACEAADGLAARDVTFFAHGGTTVINAITERKGVRTALVTTAGFRDVLEIGRGNRPDLYNLQFKSPEPFVPRHLRFEVRERIDAAGQVVLAFEEADLAPIVAACKAERVEAVAILFLHSYANPQHEALCARLLAAALPDTTVCASYAISRQWREYERSNTVVLNAYVQPIIQRYFERLESALIARDLTCPYYAMQSNGGISTFDQATARPLTLVESGPAGGVAGAASIGRILGESEVLHLDVGGTTAKCSLIHEGRPTLNIDYKLEHTRIAPGHPVQVPVVDIVEIGSGGGSIAHIDMLGRLRVGPESAGSSPGPACYSRGGTAPTLTDALLAIGIFDPDNFAGGTMCLDVAKASAALASIAGPLGMTVEDAALAIIEIAHASMINALKLVTVQRGYDPRDCVFIISGGAGPALASRLGRDLAVKATVVPPHSGIFSAWGMLAAEPRADFRSTWFAPLSDGALVDLAKQFAALEKDAKAYFAKDDRAAIRFLWRVEARYRGQEHGVFVGFSAQDTVESFSERLHAAHERAYAFRLTTTPVEITTIHLEAVLEGPVITLSAQNSSRRSLDAASKGERRVYFGRETGWLSCPVYDRLTLPVEQDILGPLLVEEATTTSLVQPDQVLNLTATGIMLIREAERGGR</sequence>
<dbReference type="InterPro" id="IPR002821">
    <property type="entry name" value="Hydantoinase_A"/>
</dbReference>
<dbReference type="GO" id="GO:0005829">
    <property type="term" value="C:cytosol"/>
    <property type="evidence" value="ECO:0007669"/>
    <property type="project" value="TreeGrafter"/>
</dbReference>
<dbReference type="Proteomes" id="UP000186364">
    <property type="component" value="Unassembled WGS sequence"/>
</dbReference>
<proteinExistence type="predicted"/>
<feature type="domain" description="Hydantoinase/oxoprolinase N-terminal" evidence="2">
    <location>
        <begin position="4"/>
        <end position="178"/>
    </location>
</feature>
<name>A0A1Q9B3M3_9HYPH</name>
<dbReference type="InterPro" id="IPR045079">
    <property type="entry name" value="Oxoprolinase-like"/>
</dbReference>
<dbReference type="AlphaFoldDB" id="A0A1Q9B3M3"/>
<dbReference type="Pfam" id="PF01968">
    <property type="entry name" value="Hydantoinase_A"/>
    <property type="match status" value="1"/>
</dbReference>
<dbReference type="Pfam" id="PF05378">
    <property type="entry name" value="Hydant_A_N"/>
    <property type="match status" value="1"/>
</dbReference>
<dbReference type="InterPro" id="IPR008040">
    <property type="entry name" value="Hydant_A_N"/>
</dbReference>
<dbReference type="InterPro" id="IPR049517">
    <property type="entry name" value="ACX-like_C"/>
</dbReference>
<accession>A0A1Q9B3M3</accession>
<feature type="domain" description="Acetophenone carboxylase-like C-terminal" evidence="3">
    <location>
        <begin position="511"/>
        <end position="671"/>
    </location>
</feature>
<dbReference type="EMBL" id="MKIP01000022">
    <property type="protein sequence ID" value="OLP62650.1"/>
    <property type="molecule type" value="Genomic_DNA"/>
</dbReference>
<dbReference type="PANTHER" id="PTHR11365:SF23">
    <property type="entry name" value="HYPOTHETICAL 5-OXOPROLINASE (EUROFUNG)-RELATED"/>
    <property type="match status" value="1"/>
</dbReference>
<reference evidence="4 5" key="1">
    <citation type="submission" date="2016-09" db="EMBL/GenBank/DDBJ databases">
        <title>Rhizobium sp. nov., a novel species isolated from the rice rhizosphere.</title>
        <authorList>
            <person name="Zhao J."/>
            <person name="Zhang X."/>
        </authorList>
    </citation>
    <scope>NUCLEOTIDE SEQUENCE [LARGE SCALE GENOMIC DNA]</scope>
    <source>
        <strain evidence="4 5">1.7048</strain>
    </source>
</reference>
<gene>
    <name evidence="4" type="ORF">BJF93_07105</name>
</gene>
<evidence type="ECO:0000313" key="5">
    <source>
        <dbReference type="Proteomes" id="UP000186364"/>
    </source>
</evidence>
<dbReference type="GO" id="GO:0006749">
    <property type="term" value="P:glutathione metabolic process"/>
    <property type="evidence" value="ECO:0007669"/>
    <property type="project" value="TreeGrafter"/>
</dbReference>
<evidence type="ECO:0000259" key="2">
    <source>
        <dbReference type="Pfam" id="PF05378"/>
    </source>
</evidence>
<dbReference type="Pfam" id="PF19278">
    <property type="entry name" value="Hydant_A_C"/>
    <property type="match status" value="1"/>
</dbReference>
<evidence type="ECO:0000259" key="3">
    <source>
        <dbReference type="Pfam" id="PF19278"/>
    </source>
</evidence>
<evidence type="ECO:0000259" key="1">
    <source>
        <dbReference type="Pfam" id="PF01968"/>
    </source>
</evidence>
<dbReference type="RefSeq" id="WP_075625384.1">
    <property type="nucleotide sequence ID" value="NZ_FOAM01000026.1"/>
</dbReference>
<organism evidence="4 5">
    <name type="scientific">Xaviernesmea oryzae</name>
    <dbReference type="NCBI Taxonomy" id="464029"/>
    <lineage>
        <taxon>Bacteria</taxon>
        <taxon>Pseudomonadati</taxon>
        <taxon>Pseudomonadota</taxon>
        <taxon>Alphaproteobacteria</taxon>
        <taxon>Hyphomicrobiales</taxon>
        <taxon>Rhizobiaceae</taxon>
        <taxon>Rhizobium/Agrobacterium group</taxon>
        <taxon>Xaviernesmea</taxon>
    </lineage>
</organism>
<dbReference type="OrthoDB" id="9759608at2"/>
<protein>
    <submittedName>
        <fullName evidence="4">Methylhydantoinase</fullName>
    </submittedName>
</protein>
<feature type="domain" description="Hydantoinase A/oxoprolinase" evidence="1">
    <location>
        <begin position="202"/>
        <end position="494"/>
    </location>
</feature>
<comment type="caution">
    <text evidence="4">The sequence shown here is derived from an EMBL/GenBank/DDBJ whole genome shotgun (WGS) entry which is preliminary data.</text>
</comment>
<evidence type="ECO:0000313" key="4">
    <source>
        <dbReference type="EMBL" id="OLP62650.1"/>
    </source>
</evidence>